<organism evidence="2 3">
    <name type="scientific">Rangifer tarandus platyrhynchus</name>
    <name type="common">Svalbard reindeer</name>
    <dbReference type="NCBI Taxonomy" id="3082113"/>
    <lineage>
        <taxon>Eukaryota</taxon>
        <taxon>Metazoa</taxon>
        <taxon>Chordata</taxon>
        <taxon>Craniata</taxon>
        <taxon>Vertebrata</taxon>
        <taxon>Euteleostomi</taxon>
        <taxon>Mammalia</taxon>
        <taxon>Eutheria</taxon>
        <taxon>Laurasiatheria</taxon>
        <taxon>Artiodactyla</taxon>
        <taxon>Ruminantia</taxon>
        <taxon>Pecora</taxon>
        <taxon>Cervidae</taxon>
        <taxon>Odocoileinae</taxon>
        <taxon>Rangifer</taxon>
    </lineage>
</organism>
<reference evidence="2" key="1">
    <citation type="submission" date="2023-04" db="EMBL/GenBank/DDBJ databases">
        <authorList>
            <consortium name="ELIXIR-Norway"/>
        </authorList>
    </citation>
    <scope>NUCLEOTIDE SEQUENCE [LARGE SCALE GENOMIC DNA]</scope>
</reference>
<sequence>MSFRIETESIFLEEKGIDPREGPDGAFLPGFLWPIILLCLVLSLYLVYFRVLPSAGACLVAQAVKNLPAMQETWARSLSGEDPLEKNMATHSSILAWRIPWTEEPGGLQSMGPQRVRHD</sequence>
<evidence type="ECO:0000313" key="2">
    <source>
        <dbReference type="EMBL" id="CAI9161650.1"/>
    </source>
</evidence>
<name>A0ABN8YJB2_RANTA</name>
<gene>
    <name evidence="2" type="ORF">MRATA1EN1_LOCUS10612</name>
</gene>
<protein>
    <submittedName>
        <fullName evidence="2">Uncharacterized protein</fullName>
    </submittedName>
</protein>
<feature type="transmembrane region" description="Helical" evidence="1">
    <location>
        <begin position="31"/>
        <end position="49"/>
    </location>
</feature>
<evidence type="ECO:0000256" key="1">
    <source>
        <dbReference type="SAM" id="Phobius"/>
    </source>
</evidence>
<dbReference type="Proteomes" id="UP001176941">
    <property type="component" value="Chromosome 20"/>
</dbReference>
<keyword evidence="3" id="KW-1185">Reference proteome</keyword>
<evidence type="ECO:0000313" key="3">
    <source>
        <dbReference type="Proteomes" id="UP001176941"/>
    </source>
</evidence>
<dbReference type="EMBL" id="OX459956">
    <property type="protein sequence ID" value="CAI9161650.1"/>
    <property type="molecule type" value="Genomic_DNA"/>
</dbReference>
<accession>A0ABN8YJB2</accession>
<keyword evidence="1" id="KW-1133">Transmembrane helix</keyword>
<proteinExistence type="predicted"/>
<keyword evidence="1" id="KW-0472">Membrane</keyword>
<keyword evidence="1" id="KW-0812">Transmembrane</keyword>